<dbReference type="GO" id="GO:0016787">
    <property type="term" value="F:hydrolase activity"/>
    <property type="evidence" value="ECO:0007669"/>
    <property type="project" value="UniProtKB-KW"/>
</dbReference>
<comment type="caution">
    <text evidence="12">The sequence shown here is derived from an EMBL/GenBank/DDBJ whole genome shotgun (WGS) entry which is preliminary data.</text>
</comment>
<feature type="domain" description="Helicase C-terminal" evidence="10">
    <location>
        <begin position="239"/>
        <end position="400"/>
    </location>
</feature>
<dbReference type="EMBL" id="LCPH01000003">
    <property type="protein sequence ID" value="KKU93179.1"/>
    <property type="molecule type" value="Genomic_DNA"/>
</dbReference>
<comment type="similarity">
    <text evidence="5 7">Belongs to the DEAD box helicase family.</text>
</comment>
<dbReference type="Pfam" id="PF00271">
    <property type="entry name" value="Helicase_C"/>
    <property type="match status" value="1"/>
</dbReference>
<dbReference type="InterPro" id="IPR044742">
    <property type="entry name" value="DEAD/DEAH_RhlB"/>
</dbReference>
<evidence type="ECO:0000256" key="2">
    <source>
        <dbReference type="ARBA" id="ARBA00022801"/>
    </source>
</evidence>
<evidence type="ECO:0000256" key="3">
    <source>
        <dbReference type="ARBA" id="ARBA00022806"/>
    </source>
</evidence>
<dbReference type="InterPro" id="IPR011545">
    <property type="entry name" value="DEAD/DEAH_box_helicase_dom"/>
</dbReference>
<dbReference type="InterPro" id="IPR000629">
    <property type="entry name" value="RNA-helicase_DEAD-box_CS"/>
</dbReference>
<dbReference type="InterPro" id="IPR027417">
    <property type="entry name" value="P-loop_NTPase"/>
</dbReference>
<evidence type="ECO:0000259" key="10">
    <source>
        <dbReference type="PROSITE" id="PS51194"/>
    </source>
</evidence>
<keyword evidence="3 7" id="KW-0347">Helicase</keyword>
<sequence length="417" mass="46468">MGFESLTRSPMVHPIGSCNLMQQTSPRSPNFYGLRIAPALLEVLHRLRFTTPTPIQIQAIPIAIEGKDIVGIAQTGTGKTLAFGIPMLQRLSQAKTRGLVVLPTRELALQVEESLRKLGKGLGLRTAVLIGGAAMGPQIRELRQNPHVIVGTPGRILDHLNQRTLRLQDARIVVLDEADRMLDMGFLPQIQKILNVLPRERQTMLFSATMPDEIMRIASSYMRLPVRVEIAPTGTTVENVTQELFIVPREQKTALLLTLLQDHKGSALVFSRTKHGAQKVARLIRNSGLNAAELHSNRTQGQRKEALEGFRRGKYRVLVATDIASRGIDVAGIELVVNYDLPATSEDYVHRIGRTARAGATGHAATFAMPQERREVRSIERLIRKPLPVSELPKLMRESTPQTSVGTRPRFHQRRRR</sequence>
<dbReference type="SMART" id="SM00490">
    <property type="entry name" value="HELICc"/>
    <property type="match status" value="1"/>
</dbReference>
<proteinExistence type="inferred from homology"/>
<evidence type="ECO:0000259" key="9">
    <source>
        <dbReference type="PROSITE" id="PS51192"/>
    </source>
</evidence>
<reference evidence="12 13" key="1">
    <citation type="journal article" date="2015" name="Nature">
        <title>rRNA introns, odd ribosomes, and small enigmatic genomes across a large radiation of phyla.</title>
        <authorList>
            <person name="Brown C.T."/>
            <person name="Hug L.A."/>
            <person name="Thomas B.C."/>
            <person name="Sharon I."/>
            <person name="Castelle C.J."/>
            <person name="Singh A."/>
            <person name="Wilkins M.J."/>
            <person name="Williams K.H."/>
            <person name="Banfield J.F."/>
        </authorList>
    </citation>
    <scope>NUCLEOTIDE SEQUENCE [LARGE SCALE GENOMIC DNA]</scope>
</reference>
<organism evidence="12 13">
    <name type="scientific">Candidatus Yanofskybacteria bacterium GW2011_GWC1_48_11</name>
    <dbReference type="NCBI Taxonomy" id="1619027"/>
    <lineage>
        <taxon>Bacteria</taxon>
        <taxon>Candidatus Yanofskyibacteriota</taxon>
    </lineage>
</organism>
<dbReference type="Pfam" id="PF00270">
    <property type="entry name" value="DEAD"/>
    <property type="match status" value="1"/>
</dbReference>
<evidence type="ECO:0000256" key="4">
    <source>
        <dbReference type="ARBA" id="ARBA00022840"/>
    </source>
</evidence>
<dbReference type="AlphaFoldDB" id="A0A837IL09"/>
<dbReference type="PROSITE" id="PS51195">
    <property type="entry name" value="Q_MOTIF"/>
    <property type="match status" value="1"/>
</dbReference>
<dbReference type="GO" id="GO:0005524">
    <property type="term" value="F:ATP binding"/>
    <property type="evidence" value="ECO:0007669"/>
    <property type="project" value="UniProtKB-KW"/>
</dbReference>
<dbReference type="PROSITE" id="PS51192">
    <property type="entry name" value="HELICASE_ATP_BIND_1"/>
    <property type="match status" value="1"/>
</dbReference>
<feature type="domain" description="Helicase ATP-binding" evidence="9">
    <location>
        <begin position="60"/>
        <end position="228"/>
    </location>
</feature>
<feature type="region of interest" description="Disordered" evidence="8">
    <location>
        <begin position="392"/>
        <end position="417"/>
    </location>
</feature>
<evidence type="ECO:0000256" key="1">
    <source>
        <dbReference type="ARBA" id="ARBA00022741"/>
    </source>
</evidence>
<dbReference type="InterPro" id="IPR050079">
    <property type="entry name" value="DEAD_box_RNA_helicase"/>
</dbReference>
<evidence type="ECO:0000313" key="12">
    <source>
        <dbReference type="EMBL" id="KKU93179.1"/>
    </source>
</evidence>
<dbReference type="CDD" id="cd18787">
    <property type="entry name" value="SF2_C_DEAD"/>
    <property type="match status" value="1"/>
</dbReference>
<dbReference type="SMART" id="SM00487">
    <property type="entry name" value="DEXDc"/>
    <property type="match status" value="1"/>
</dbReference>
<dbReference type="SUPFAM" id="SSF52540">
    <property type="entry name" value="P-loop containing nucleoside triphosphate hydrolases"/>
    <property type="match status" value="1"/>
</dbReference>
<feature type="domain" description="DEAD-box RNA helicase Q" evidence="11">
    <location>
        <begin position="29"/>
        <end position="57"/>
    </location>
</feature>
<dbReference type="InterPro" id="IPR014001">
    <property type="entry name" value="Helicase_ATP-bd"/>
</dbReference>
<dbReference type="Proteomes" id="UP000034462">
    <property type="component" value="Unassembled WGS sequence"/>
</dbReference>
<evidence type="ECO:0000256" key="5">
    <source>
        <dbReference type="ARBA" id="ARBA00038437"/>
    </source>
</evidence>
<evidence type="ECO:0000313" key="13">
    <source>
        <dbReference type="Proteomes" id="UP000034462"/>
    </source>
</evidence>
<dbReference type="PANTHER" id="PTHR47959">
    <property type="entry name" value="ATP-DEPENDENT RNA HELICASE RHLE-RELATED"/>
    <property type="match status" value="1"/>
</dbReference>
<evidence type="ECO:0000256" key="7">
    <source>
        <dbReference type="RuleBase" id="RU000492"/>
    </source>
</evidence>
<dbReference type="PROSITE" id="PS51194">
    <property type="entry name" value="HELICASE_CTER"/>
    <property type="match status" value="1"/>
</dbReference>
<evidence type="ECO:0000256" key="6">
    <source>
        <dbReference type="PROSITE-ProRule" id="PRU00552"/>
    </source>
</evidence>
<dbReference type="GO" id="GO:0003724">
    <property type="term" value="F:RNA helicase activity"/>
    <property type="evidence" value="ECO:0007669"/>
    <property type="project" value="InterPro"/>
</dbReference>
<dbReference type="InterPro" id="IPR001650">
    <property type="entry name" value="Helicase_C-like"/>
</dbReference>
<protein>
    <submittedName>
        <fullName evidence="12">ATP-dependent RNA helicase</fullName>
    </submittedName>
</protein>
<evidence type="ECO:0000259" key="11">
    <source>
        <dbReference type="PROSITE" id="PS51195"/>
    </source>
</evidence>
<dbReference type="GO" id="GO:0003676">
    <property type="term" value="F:nucleic acid binding"/>
    <property type="evidence" value="ECO:0007669"/>
    <property type="project" value="InterPro"/>
</dbReference>
<feature type="short sequence motif" description="Q motif" evidence="6">
    <location>
        <begin position="29"/>
        <end position="57"/>
    </location>
</feature>
<keyword evidence="2 7" id="KW-0378">Hydrolase</keyword>
<name>A0A837IL09_9BACT</name>
<gene>
    <name evidence="12" type="ORF">UY25_C0003G0050</name>
</gene>
<dbReference type="PROSITE" id="PS00039">
    <property type="entry name" value="DEAD_ATP_HELICASE"/>
    <property type="match status" value="1"/>
</dbReference>
<dbReference type="GO" id="GO:0005829">
    <property type="term" value="C:cytosol"/>
    <property type="evidence" value="ECO:0007669"/>
    <property type="project" value="TreeGrafter"/>
</dbReference>
<dbReference type="PANTHER" id="PTHR47959:SF13">
    <property type="entry name" value="ATP-DEPENDENT RNA HELICASE RHLE"/>
    <property type="match status" value="1"/>
</dbReference>
<keyword evidence="4 7" id="KW-0067">ATP-binding</keyword>
<evidence type="ECO:0000256" key="8">
    <source>
        <dbReference type="SAM" id="MobiDB-lite"/>
    </source>
</evidence>
<dbReference type="CDD" id="cd00268">
    <property type="entry name" value="DEADc"/>
    <property type="match status" value="1"/>
</dbReference>
<accession>A0A837IL09</accession>
<dbReference type="InterPro" id="IPR014014">
    <property type="entry name" value="RNA_helicase_DEAD_Q_motif"/>
</dbReference>
<keyword evidence="1 7" id="KW-0547">Nucleotide-binding</keyword>
<dbReference type="Gene3D" id="3.40.50.300">
    <property type="entry name" value="P-loop containing nucleotide triphosphate hydrolases"/>
    <property type="match status" value="2"/>
</dbReference>